<gene>
    <name evidence="1" type="ordered locus">Cd36_05830</name>
    <name evidence="2" type="ORF">CD36_05830</name>
</gene>
<dbReference type="GeneID" id="8044786"/>
<dbReference type="OrthoDB" id="10450223at2759"/>
<dbReference type="RefSeq" id="XP_002417247.1">
    <property type="nucleotide sequence ID" value="XM_002417202.1"/>
</dbReference>
<proteinExistence type="predicted"/>
<evidence type="ECO:0000313" key="3">
    <source>
        <dbReference type="Proteomes" id="UP000002605"/>
    </source>
</evidence>
<organism evidence="2 3">
    <name type="scientific">Candida dubliniensis (strain CD36 / ATCC MYA-646 / CBS 7987 / NCPF 3949 / NRRL Y-17841)</name>
    <name type="common">Yeast</name>
    <dbReference type="NCBI Taxonomy" id="573826"/>
    <lineage>
        <taxon>Eukaryota</taxon>
        <taxon>Fungi</taxon>
        <taxon>Dikarya</taxon>
        <taxon>Ascomycota</taxon>
        <taxon>Saccharomycotina</taxon>
        <taxon>Pichiomycetes</taxon>
        <taxon>Debaryomycetaceae</taxon>
        <taxon>Candida/Lodderomyces clade</taxon>
        <taxon>Candida</taxon>
    </lineage>
</organism>
<dbReference type="CGD" id="CAL0000171271">
    <property type="gene designation" value="Cd36_05830"/>
</dbReference>
<accession>B9W827</accession>
<reference evidence="2 3" key="1">
    <citation type="journal article" date="2009" name="Genome Res.">
        <title>Comparative genomics of the fungal pathogens Candida dubliniensis and Candida albicans.</title>
        <authorList>
            <person name="Jackson A.P."/>
            <person name="Gamble J.A."/>
            <person name="Yeomans T."/>
            <person name="Moran G.P."/>
            <person name="Saunders D."/>
            <person name="Harris D."/>
            <person name="Aslett M."/>
            <person name="Barrell J.F."/>
            <person name="Butler G."/>
            <person name="Citiulo F."/>
            <person name="Coleman D.C."/>
            <person name="de Groot P.W.J."/>
            <person name="Goodwin T.J."/>
            <person name="Quail M.A."/>
            <person name="McQuillan J."/>
            <person name="Munro C.A."/>
            <person name="Pain A."/>
            <person name="Poulter R.T."/>
            <person name="Rajandream M.A."/>
            <person name="Renauld H."/>
            <person name="Spiering M.J."/>
            <person name="Tivey A."/>
            <person name="Gow N.A.R."/>
            <person name="Barrell B."/>
            <person name="Sullivan D.J."/>
            <person name="Berriman M."/>
        </authorList>
    </citation>
    <scope>NUCLEOTIDE SEQUENCE [LARGE SCALE GENOMIC DNA]</scope>
    <source>
        <strain evidence="3">CD36 / ATCC MYA-646 / CBS 7987 / NCPF 3949 / NRRL Y-17841</strain>
    </source>
</reference>
<dbReference type="AlphaFoldDB" id="B9W827"/>
<dbReference type="KEGG" id="cdu:CD36_05830"/>
<keyword evidence="3" id="KW-1185">Reference proteome</keyword>
<dbReference type="Proteomes" id="UP000002605">
    <property type="component" value="Chromosome 1"/>
</dbReference>
<dbReference type="VEuPathDB" id="FungiDB:CD36_05830"/>
<protein>
    <submittedName>
        <fullName evidence="2">Uncharacterized protein</fullName>
    </submittedName>
</protein>
<dbReference type="HOGENOM" id="CLU_602672_0_0_1"/>
<dbReference type="EMBL" id="FM992688">
    <property type="protein sequence ID" value="CAX44847.1"/>
    <property type="molecule type" value="Genomic_DNA"/>
</dbReference>
<sequence length="456" mass="53707">MFSNYLSVAKKSITRNVSCGGVSNTFITLINQQQRSLAFKPTAVLFKSKKKKNKQSSKIDQLTTAITKTTTQLATQIESIQQNQQQKQQQNDKAKVENSPLVSLDLIINLPFIPPTINYSLNNNNVTNLEGIIELNKSDSTINDDDYNWNFFKSGLFWFKDELKHLDKELEFDTITNTKSLKNNIGDKIIQLETQIIEQLEKTRKSGNNIVNENYFINLIKIYRFKELYNILENLKDNESIPLLKQFKNIIILPKYEFYRYLIINEIFSNKKAENDNYLDNFNNMDEFYYYLRSTNIIIINIAQTDNYYYKVCPKLYEISKNSIFPNNIIAKQLLDMITQLKLIFGKDETTIMPWQKVNDPEISLPIYHITNDSINNYIFSFFISIKFDIYQVLMDNDFCFNDIDKFKFAFDVKFVEPSKQTMLYIILQDQERIKKLFNDPKISKLYHELLSKGNR</sequence>
<name>B9W827_CANDC</name>
<evidence type="ECO:0000313" key="1">
    <source>
        <dbReference type="CGD" id="CAL0000171271"/>
    </source>
</evidence>
<evidence type="ECO:0000313" key="2">
    <source>
        <dbReference type="EMBL" id="CAX44847.1"/>
    </source>
</evidence>